<dbReference type="InterPro" id="IPR036514">
    <property type="entry name" value="SGNH_hydro_sf"/>
</dbReference>
<dbReference type="GO" id="GO:0016788">
    <property type="term" value="F:hydrolase activity, acting on ester bonds"/>
    <property type="evidence" value="ECO:0007669"/>
    <property type="project" value="UniProtKB-ARBA"/>
</dbReference>
<feature type="domain" description="SGNH hydrolase-type esterase" evidence="1">
    <location>
        <begin position="6"/>
        <end position="193"/>
    </location>
</feature>
<evidence type="ECO:0000259" key="1">
    <source>
        <dbReference type="Pfam" id="PF13472"/>
    </source>
</evidence>
<dbReference type="Pfam" id="PF13472">
    <property type="entry name" value="Lipase_GDSL_2"/>
    <property type="match status" value="1"/>
</dbReference>
<protein>
    <submittedName>
        <fullName evidence="2">Arylesterase, putative</fullName>
    </submittedName>
</protein>
<dbReference type="InterPro" id="IPR051532">
    <property type="entry name" value="Ester_Hydrolysis_Enzymes"/>
</dbReference>
<dbReference type="RefSeq" id="WP_013052836.1">
    <property type="nucleotide sequence ID" value="NC_014012.1"/>
</dbReference>
<gene>
    <name evidence="2" type="ordered locus">SVI_3572</name>
</gene>
<dbReference type="CDD" id="cd01839">
    <property type="entry name" value="SGNH_arylesterase_like"/>
    <property type="match status" value="1"/>
</dbReference>
<sequence>MINILCFGDSNTWGYAPVTGMRYPWDIRWTGALQDKLGSGYRIIEEGLNGRTSGFDEPERDFRNAAQYFPMLLECHRPLELVVIMLGTNDLKSVFNLNAQEIALSVKGLCEMVLNNDYKENANTRVLLVSPTHVVKPRIEDDLVFLGARDKSVKFALEYQKVADALGIFYLDASEIITTTDADGLHWTAQQHQDFSAVLRDKILSIFSN</sequence>
<dbReference type="Proteomes" id="UP000002350">
    <property type="component" value="Chromosome"/>
</dbReference>
<dbReference type="Gene3D" id="3.40.50.1110">
    <property type="entry name" value="SGNH hydrolase"/>
    <property type="match status" value="1"/>
</dbReference>
<dbReference type="eggNOG" id="COG2755">
    <property type="taxonomic scope" value="Bacteria"/>
</dbReference>
<evidence type="ECO:0000313" key="3">
    <source>
        <dbReference type="Proteomes" id="UP000002350"/>
    </source>
</evidence>
<dbReference type="KEGG" id="svo:SVI_3572"/>
<keyword evidence="3" id="KW-1185">Reference proteome</keyword>
<proteinExistence type="predicted"/>
<dbReference type="PANTHER" id="PTHR30383:SF29">
    <property type="entry name" value="SGNH HYDROLASE-TYPE ESTERASE DOMAIN-CONTAINING PROTEIN"/>
    <property type="match status" value="1"/>
</dbReference>
<dbReference type="PANTHER" id="PTHR30383">
    <property type="entry name" value="THIOESTERASE 1/PROTEASE 1/LYSOPHOSPHOLIPASE L1"/>
    <property type="match status" value="1"/>
</dbReference>
<dbReference type="SUPFAM" id="SSF52266">
    <property type="entry name" value="SGNH hydrolase"/>
    <property type="match status" value="1"/>
</dbReference>
<accession>D4ZBZ8</accession>
<dbReference type="InterPro" id="IPR013830">
    <property type="entry name" value="SGNH_hydro"/>
</dbReference>
<dbReference type="STRING" id="637905.SVI_3572"/>
<reference evidence="3" key="1">
    <citation type="journal article" date="2010" name="Mol. Biosyst.">
        <title>Complete genome sequence and comparative analysis of Shewanella violacea, a psychrophilic and piezophilic bacterium from deep sea floor sediments.</title>
        <authorList>
            <person name="Aono E."/>
            <person name="Baba T."/>
            <person name="Ara T."/>
            <person name="Nishi T."/>
            <person name="Nakamichi T."/>
            <person name="Inamoto E."/>
            <person name="Toyonaga H."/>
            <person name="Hasegawa M."/>
            <person name="Takai Y."/>
            <person name="Okumura Y."/>
            <person name="Baba M."/>
            <person name="Tomita M."/>
            <person name="Kato C."/>
            <person name="Oshima T."/>
            <person name="Nakasone K."/>
            <person name="Mori H."/>
        </authorList>
    </citation>
    <scope>NUCLEOTIDE SEQUENCE [LARGE SCALE GENOMIC DNA]</scope>
    <source>
        <strain evidence="3">JCM 10179 / CIP 106290 / LMG 19151 / DSS12</strain>
    </source>
</reference>
<dbReference type="OrthoDB" id="164654at2"/>
<evidence type="ECO:0000313" key="2">
    <source>
        <dbReference type="EMBL" id="BAJ03543.1"/>
    </source>
</evidence>
<dbReference type="HOGENOM" id="CLU_088167_0_0_6"/>
<name>D4ZBZ8_SHEVD</name>
<dbReference type="AlphaFoldDB" id="D4ZBZ8"/>
<dbReference type="EMBL" id="AP011177">
    <property type="protein sequence ID" value="BAJ03543.1"/>
    <property type="molecule type" value="Genomic_DNA"/>
</dbReference>
<organism evidence="2 3">
    <name type="scientific">Shewanella violacea (strain JCM 10179 / CIP 106290 / LMG 19151 / DSS12)</name>
    <dbReference type="NCBI Taxonomy" id="637905"/>
    <lineage>
        <taxon>Bacteria</taxon>
        <taxon>Pseudomonadati</taxon>
        <taxon>Pseudomonadota</taxon>
        <taxon>Gammaproteobacteria</taxon>
        <taxon>Alteromonadales</taxon>
        <taxon>Shewanellaceae</taxon>
        <taxon>Shewanella</taxon>
    </lineage>
</organism>